<accession>A0ABS4G809</accession>
<evidence type="ECO:0000313" key="1">
    <source>
        <dbReference type="EMBL" id="MBP1920552.1"/>
    </source>
</evidence>
<name>A0ABS4G809_9CLOT</name>
<gene>
    <name evidence="1" type="ORF">J2Z34_003065</name>
</gene>
<dbReference type="Proteomes" id="UP001519271">
    <property type="component" value="Unassembled WGS sequence"/>
</dbReference>
<sequence>MSGELAERLKEWYEKSLNKALNLVTVPYMGIGPVRELCESVLESDGRLLYITGDEKDSQLLTDTLFDGILPEGLEQNLTICGYQDALSASGEYDLAIYDDVNSFPFRRKGEVQNLIGYIFPRCKRLIAYSFEEILLNVESFEIPMGGTGEYVSEPRIIETRVNIDDEIPVSIYEYLLWFVYEMKNVLVFTGDRIKSRRLTRYLAKVDDSIMSYVTDVNMVGTLGMTELVKDTTRAHIFFADDIDDFIKVPVNFEIIVHGADSPQYNYRELLFLCLRSGYCNDENGEVIFLCQAQTPDIERTKNMTRHFNKVLWEKGYTSES</sequence>
<dbReference type="EMBL" id="JAGGKC010000032">
    <property type="protein sequence ID" value="MBP1920552.1"/>
    <property type="molecule type" value="Genomic_DNA"/>
</dbReference>
<proteinExistence type="predicted"/>
<dbReference type="RefSeq" id="WP_209460721.1">
    <property type="nucleotide sequence ID" value="NZ_JAGGKC010000032.1"/>
</dbReference>
<keyword evidence="2" id="KW-1185">Reference proteome</keyword>
<evidence type="ECO:0000313" key="2">
    <source>
        <dbReference type="Proteomes" id="UP001519271"/>
    </source>
</evidence>
<comment type="caution">
    <text evidence="1">The sequence shown here is derived from an EMBL/GenBank/DDBJ whole genome shotgun (WGS) entry which is preliminary data.</text>
</comment>
<reference evidence="1 2" key="1">
    <citation type="submission" date="2021-03" db="EMBL/GenBank/DDBJ databases">
        <title>Genomic Encyclopedia of Type Strains, Phase IV (KMG-IV): sequencing the most valuable type-strain genomes for metagenomic binning, comparative biology and taxonomic classification.</title>
        <authorList>
            <person name="Goeker M."/>
        </authorList>
    </citation>
    <scope>NUCLEOTIDE SEQUENCE [LARGE SCALE GENOMIC DNA]</scope>
    <source>
        <strain evidence="1 2">DSM 6139</strain>
    </source>
</reference>
<organism evidence="1 2">
    <name type="scientific">Youngiibacter multivorans</name>
    <dbReference type="NCBI Taxonomy" id="937251"/>
    <lineage>
        <taxon>Bacteria</taxon>
        <taxon>Bacillati</taxon>
        <taxon>Bacillota</taxon>
        <taxon>Clostridia</taxon>
        <taxon>Eubacteriales</taxon>
        <taxon>Clostridiaceae</taxon>
        <taxon>Youngiibacter</taxon>
    </lineage>
</organism>
<protein>
    <submittedName>
        <fullName evidence="1">Uncharacterized protein</fullName>
    </submittedName>
</protein>